<evidence type="ECO:0000256" key="1">
    <source>
        <dbReference type="ARBA" id="ARBA00005234"/>
    </source>
</evidence>
<dbReference type="AlphaFoldDB" id="A0A9D4LUG7"/>
<accession>A0A9D4LUG7</accession>
<feature type="compositionally biased region" description="Basic and acidic residues" evidence="4">
    <location>
        <begin position="30"/>
        <end position="42"/>
    </location>
</feature>
<evidence type="ECO:0000256" key="4">
    <source>
        <dbReference type="SAM" id="MobiDB-lite"/>
    </source>
</evidence>
<evidence type="ECO:0000313" key="7">
    <source>
        <dbReference type="Proteomes" id="UP000828390"/>
    </source>
</evidence>
<dbReference type="PANTHER" id="PTHR34718:SF2">
    <property type="entry name" value="PHD-TYPE DOMAIN-CONTAINING PROTEIN"/>
    <property type="match status" value="1"/>
</dbReference>
<feature type="domain" description="Ubiquitin-like protease family profile" evidence="5">
    <location>
        <begin position="149"/>
        <end position="298"/>
    </location>
</feature>
<dbReference type="Proteomes" id="UP000828390">
    <property type="component" value="Unassembled WGS sequence"/>
</dbReference>
<dbReference type="SUPFAM" id="SSF54001">
    <property type="entry name" value="Cysteine proteinases"/>
    <property type="match status" value="1"/>
</dbReference>
<dbReference type="PROSITE" id="PS50600">
    <property type="entry name" value="ULP_PROTEASE"/>
    <property type="match status" value="1"/>
</dbReference>
<dbReference type="GO" id="GO:0006508">
    <property type="term" value="P:proteolysis"/>
    <property type="evidence" value="ECO:0007669"/>
    <property type="project" value="UniProtKB-KW"/>
</dbReference>
<comment type="similarity">
    <text evidence="1">Belongs to the peptidase C48 family.</text>
</comment>
<dbReference type="EMBL" id="JAIWYP010000002">
    <property type="protein sequence ID" value="KAH3864012.1"/>
    <property type="molecule type" value="Genomic_DNA"/>
</dbReference>
<evidence type="ECO:0000256" key="2">
    <source>
        <dbReference type="ARBA" id="ARBA00022670"/>
    </source>
</evidence>
<sequence length="304" mass="34295">MTLNIDGICDKRTVTNLTLLRKNSKPRVAKKTEQKKPKKADFEINPAPDSILMTPTGKSCDTSLKQKLANLIASTPKTPTSKKRSRNTNNSFTSCKQIKFDNNLSSIAEDVLEEENHLNISSDDSFTSEQTCFNQMTIDDAEDDNVEIANISTIDLELVKNPSGWLNDPIINKCQQMLKEQFALVSGMQNTLLAPYFNHDLGTWDINKRLTKQNPPSAQIHYNASNHWVLSYQSQKDGHVIVMDSLKSPRTLNSSISIQIAQIYENGERSVQVQIPDVQRQPNYTDCGVLLLQILLRCYTTIMM</sequence>
<feature type="region of interest" description="Disordered" evidence="4">
    <location>
        <begin position="25"/>
        <end position="58"/>
    </location>
</feature>
<evidence type="ECO:0000256" key="3">
    <source>
        <dbReference type="ARBA" id="ARBA00022801"/>
    </source>
</evidence>
<dbReference type="Gene3D" id="3.40.395.10">
    <property type="entry name" value="Adenoviral Proteinase, Chain A"/>
    <property type="match status" value="1"/>
</dbReference>
<name>A0A9D4LUG7_DREPO</name>
<dbReference type="InterPro" id="IPR038765">
    <property type="entry name" value="Papain-like_cys_pep_sf"/>
</dbReference>
<dbReference type="GO" id="GO:0008234">
    <property type="term" value="F:cysteine-type peptidase activity"/>
    <property type="evidence" value="ECO:0007669"/>
    <property type="project" value="InterPro"/>
</dbReference>
<protein>
    <recommendedName>
        <fullName evidence="5">Ubiquitin-like protease family profile domain-containing protein</fullName>
    </recommendedName>
</protein>
<organism evidence="6 7">
    <name type="scientific">Dreissena polymorpha</name>
    <name type="common">Zebra mussel</name>
    <name type="synonym">Mytilus polymorpha</name>
    <dbReference type="NCBI Taxonomy" id="45954"/>
    <lineage>
        <taxon>Eukaryota</taxon>
        <taxon>Metazoa</taxon>
        <taxon>Spiralia</taxon>
        <taxon>Lophotrochozoa</taxon>
        <taxon>Mollusca</taxon>
        <taxon>Bivalvia</taxon>
        <taxon>Autobranchia</taxon>
        <taxon>Heteroconchia</taxon>
        <taxon>Euheterodonta</taxon>
        <taxon>Imparidentia</taxon>
        <taxon>Neoheterodontei</taxon>
        <taxon>Myida</taxon>
        <taxon>Dreissenoidea</taxon>
        <taxon>Dreissenidae</taxon>
        <taxon>Dreissena</taxon>
    </lineage>
</organism>
<comment type="caution">
    <text evidence="6">The sequence shown here is derived from an EMBL/GenBank/DDBJ whole genome shotgun (WGS) entry which is preliminary data.</text>
</comment>
<proteinExistence type="inferred from homology"/>
<keyword evidence="3" id="KW-0378">Hydrolase</keyword>
<dbReference type="InterPro" id="IPR003653">
    <property type="entry name" value="Peptidase_C48_C"/>
</dbReference>
<reference evidence="6" key="1">
    <citation type="journal article" date="2019" name="bioRxiv">
        <title>The Genome of the Zebra Mussel, Dreissena polymorpha: A Resource for Invasive Species Research.</title>
        <authorList>
            <person name="McCartney M.A."/>
            <person name="Auch B."/>
            <person name="Kono T."/>
            <person name="Mallez S."/>
            <person name="Zhang Y."/>
            <person name="Obille A."/>
            <person name="Becker A."/>
            <person name="Abrahante J.E."/>
            <person name="Garbe J."/>
            <person name="Badalamenti J.P."/>
            <person name="Herman A."/>
            <person name="Mangelson H."/>
            <person name="Liachko I."/>
            <person name="Sullivan S."/>
            <person name="Sone E.D."/>
            <person name="Koren S."/>
            <person name="Silverstein K.A.T."/>
            <person name="Beckman K.B."/>
            <person name="Gohl D.M."/>
        </authorList>
    </citation>
    <scope>NUCLEOTIDE SEQUENCE</scope>
    <source>
        <strain evidence="6">Duluth1</strain>
        <tissue evidence="6">Whole animal</tissue>
    </source>
</reference>
<evidence type="ECO:0000259" key="5">
    <source>
        <dbReference type="PROSITE" id="PS50600"/>
    </source>
</evidence>
<evidence type="ECO:0000313" key="6">
    <source>
        <dbReference type="EMBL" id="KAH3864012.1"/>
    </source>
</evidence>
<dbReference type="Pfam" id="PF02902">
    <property type="entry name" value="Peptidase_C48"/>
    <property type="match status" value="1"/>
</dbReference>
<keyword evidence="7" id="KW-1185">Reference proteome</keyword>
<gene>
    <name evidence="6" type="ORF">DPMN_027024</name>
</gene>
<keyword evidence="2" id="KW-0645">Protease</keyword>
<dbReference type="PANTHER" id="PTHR34718">
    <property type="entry name" value="PHD-TYPE DOMAIN-CONTAINING PROTEIN"/>
    <property type="match status" value="1"/>
</dbReference>
<reference evidence="6" key="2">
    <citation type="submission" date="2020-11" db="EMBL/GenBank/DDBJ databases">
        <authorList>
            <person name="McCartney M.A."/>
            <person name="Auch B."/>
            <person name="Kono T."/>
            <person name="Mallez S."/>
            <person name="Becker A."/>
            <person name="Gohl D.M."/>
            <person name="Silverstein K.A.T."/>
            <person name="Koren S."/>
            <person name="Bechman K.B."/>
            <person name="Herman A."/>
            <person name="Abrahante J.E."/>
            <person name="Garbe J."/>
        </authorList>
    </citation>
    <scope>NUCLEOTIDE SEQUENCE</scope>
    <source>
        <strain evidence="6">Duluth1</strain>
        <tissue evidence="6">Whole animal</tissue>
    </source>
</reference>